<reference evidence="1 2" key="1">
    <citation type="submission" date="2013-11" db="EMBL/GenBank/DDBJ databases">
        <title>The Genome Sequence of Phytophthora parasitica P1569.</title>
        <authorList>
            <consortium name="The Broad Institute Genomics Platform"/>
            <person name="Russ C."/>
            <person name="Tyler B."/>
            <person name="Panabieres F."/>
            <person name="Shan W."/>
            <person name="Tripathy S."/>
            <person name="Grunwald N."/>
            <person name="Machado M."/>
            <person name="Johnson C.S."/>
            <person name="Arredondo F."/>
            <person name="Hong C."/>
            <person name="Coffey M."/>
            <person name="Young S.K."/>
            <person name="Zeng Q."/>
            <person name="Gargeya S."/>
            <person name="Fitzgerald M."/>
            <person name="Abouelleil A."/>
            <person name="Alvarado L."/>
            <person name="Chapman S.B."/>
            <person name="Gainer-Dewar J."/>
            <person name="Goldberg J."/>
            <person name="Griggs A."/>
            <person name="Gujja S."/>
            <person name="Hansen M."/>
            <person name="Howarth C."/>
            <person name="Imamovic A."/>
            <person name="Ireland A."/>
            <person name="Larimer J."/>
            <person name="McCowan C."/>
            <person name="Murphy C."/>
            <person name="Pearson M."/>
            <person name="Poon T.W."/>
            <person name="Priest M."/>
            <person name="Roberts A."/>
            <person name="Saif S."/>
            <person name="Shea T."/>
            <person name="Sykes S."/>
            <person name="Wortman J."/>
            <person name="Nusbaum C."/>
            <person name="Birren B."/>
        </authorList>
    </citation>
    <scope>NUCLEOTIDE SEQUENCE [LARGE SCALE GENOMIC DNA]</scope>
    <source>
        <strain evidence="1 2">P1569</strain>
    </source>
</reference>
<gene>
    <name evidence="1" type="ORF">F443_21304</name>
</gene>
<name>V9E0F9_PHYNI</name>
<accession>V9E0F9</accession>
<organism evidence="1 2">
    <name type="scientific">Phytophthora nicotianae P1569</name>
    <dbReference type="NCBI Taxonomy" id="1317065"/>
    <lineage>
        <taxon>Eukaryota</taxon>
        <taxon>Sar</taxon>
        <taxon>Stramenopiles</taxon>
        <taxon>Oomycota</taxon>
        <taxon>Peronosporomycetes</taxon>
        <taxon>Peronosporales</taxon>
        <taxon>Peronosporaceae</taxon>
        <taxon>Phytophthora</taxon>
    </lineage>
</organism>
<protein>
    <submittedName>
        <fullName evidence="1">Uncharacterized protein</fullName>
    </submittedName>
</protein>
<proteinExistence type="predicted"/>
<sequence>MKTLMKVYVQNGESSDVLSLSGGEADASEKKRRAALLPRNKNCGKKYKPLEVYSFSTLATIAAHYASSLTATPCT</sequence>
<dbReference type="HOGENOM" id="CLU_2676491_0_0_1"/>
<evidence type="ECO:0000313" key="2">
    <source>
        <dbReference type="Proteomes" id="UP000018721"/>
    </source>
</evidence>
<dbReference type="EMBL" id="ANIZ01003734">
    <property type="protein sequence ID" value="ETI31772.1"/>
    <property type="molecule type" value="Genomic_DNA"/>
</dbReference>
<dbReference type="AlphaFoldDB" id="V9E0F9"/>
<evidence type="ECO:0000313" key="1">
    <source>
        <dbReference type="EMBL" id="ETI31772.1"/>
    </source>
</evidence>
<dbReference type="Proteomes" id="UP000018721">
    <property type="component" value="Unassembled WGS sequence"/>
</dbReference>
<comment type="caution">
    <text evidence="1">The sequence shown here is derived from an EMBL/GenBank/DDBJ whole genome shotgun (WGS) entry which is preliminary data.</text>
</comment>
<keyword evidence="2" id="KW-1185">Reference proteome</keyword>